<reference evidence="2" key="1">
    <citation type="journal article" date="2021" name="Sci. Rep.">
        <title>Diploid genomic architecture of Nitzschia inconspicua, an elite biomass production diatom.</title>
        <authorList>
            <person name="Oliver A."/>
            <person name="Podell S."/>
            <person name="Pinowska A."/>
            <person name="Traller J.C."/>
            <person name="Smith S.R."/>
            <person name="McClure R."/>
            <person name="Beliaev A."/>
            <person name="Bohutskyi P."/>
            <person name="Hill E.A."/>
            <person name="Rabines A."/>
            <person name="Zheng H."/>
            <person name="Allen L.Z."/>
            <person name="Kuo A."/>
            <person name="Grigoriev I.V."/>
            <person name="Allen A.E."/>
            <person name="Hazlebeck D."/>
            <person name="Allen E.E."/>
        </authorList>
    </citation>
    <scope>NUCLEOTIDE SEQUENCE</scope>
    <source>
        <strain evidence="2">Hildebrandi</strain>
    </source>
</reference>
<evidence type="ECO:0000256" key="1">
    <source>
        <dbReference type="SAM" id="MobiDB-lite"/>
    </source>
</evidence>
<gene>
    <name evidence="2" type="ORF">IV203_001507</name>
</gene>
<dbReference type="EMBL" id="JAGRRH010000015">
    <property type="protein sequence ID" value="KAG7356821.1"/>
    <property type="molecule type" value="Genomic_DNA"/>
</dbReference>
<feature type="compositionally biased region" description="Polar residues" evidence="1">
    <location>
        <begin position="81"/>
        <end position="98"/>
    </location>
</feature>
<name>A0A9K3L9H8_9STRA</name>
<dbReference type="AlphaFoldDB" id="A0A9K3L9H8"/>
<feature type="compositionally biased region" description="Polar residues" evidence="1">
    <location>
        <begin position="105"/>
        <end position="129"/>
    </location>
</feature>
<proteinExistence type="predicted"/>
<feature type="compositionally biased region" description="Polar residues" evidence="1">
    <location>
        <begin position="35"/>
        <end position="45"/>
    </location>
</feature>
<feature type="region of interest" description="Disordered" evidence="1">
    <location>
        <begin position="1"/>
        <end position="152"/>
    </location>
</feature>
<sequence>MFHRPAPAVVGGGNENAILARPTGNNENLIPHRQLGTQKSAGNENEPTKTPRASSRRRALGDISNKKKTVLGGKGGVAPLSNRTQPLKPRSSNVVWQPNTNNNNPRKTGNEANQNIVGGTTMNVGTKTAGSKIPKLAPHPRGTGNSTSKVDPKSVTFMERPSQQTKQMSTGITRKPLVQSTRPVLAPLPNTTNIPKSSLPSANVHKSIANTKKYKFRVEEPVPDIELPAGRTWKQQLEYDLKIDDDDLASTSSIDDVLLETLDRRSMWDDWKETMRKSQKEEAEKLDRIIQEGIEAVLEQDQRDYELGIECLCDNVNSLDIFVSTSDIDLGIADDSDENDEWSLPASSLCGPEAEDSFFKL</sequence>
<evidence type="ECO:0000313" key="3">
    <source>
        <dbReference type="Proteomes" id="UP000693970"/>
    </source>
</evidence>
<protein>
    <submittedName>
        <fullName evidence="2">Uncharacterized protein</fullName>
    </submittedName>
</protein>
<dbReference type="Proteomes" id="UP000693970">
    <property type="component" value="Unassembled WGS sequence"/>
</dbReference>
<dbReference type="OrthoDB" id="56925at2759"/>
<organism evidence="2 3">
    <name type="scientific">Nitzschia inconspicua</name>
    <dbReference type="NCBI Taxonomy" id="303405"/>
    <lineage>
        <taxon>Eukaryota</taxon>
        <taxon>Sar</taxon>
        <taxon>Stramenopiles</taxon>
        <taxon>Ochrophyta</taxon>
        <taxon>Bacillariophyta</taxon>
        <taxon>Bacillariophyceae</taxon>
        <taxon>Bacillariophycidae</taxon>
        <taxon>Bacillariales</taxon>
        <taxon>Bacillariaceae</taxon>
        <taxon>Nitzschia</taxon>
    </lineage>
</organism>
<keyword evidence="3" id="KW-1185">Reference proteome</keyword>
<accession>A0A9K3L9H8</accession>
<reference evidence="2" key="2">
    <citation type="submission" date="2021-04" db="EMBL/GenBank/DDBJ databases">
        <authorList>
            <person name="Podell S."/>
        </authorList>
    </citation>
    <scope>NUCLEOTIDE SEQUENCE</scope>
    <source>
        <strain evidence="2">Hildebrandi</strain>
    </source>
</reference>
<evidence type="ECO:0000313" key="2">
    <source>
        <dbReference type="EMBL" id="KAG7356821.1"/>
    </source>
</evidence>
<comment type="caution">
    <text evidence="2">The sequence shown here is derived from an EMBL/GenBank/DDBJ whole genome shotgun (WGS) entry which is preliminary data.</text>
</comment>